<dbReference type="EnsemblMetazoa" id="XM_038222243.1">
    <property type="protein sequence ID" value="XP_038078171.1"/>
    <property type="gene ID" value="LOC119745703"/>
</dbReference>
<dbReference type="GO" id="GO:0005737">
    <property type="term" value="C:cytoplasm"/>
    <property type="evidence" value="ECO:0007669"/>
    <property type="project" value="TreeGrafter"/>
</dbReference>
<proteinExistence type="inferred from homology"/>
<organism evidence="6 7">
    <name type="scientific">Patiria miniata</name>
    <name type="common">Bat star</name>
    <name type="synonym">Asterina miniata</name>
    <dbReference type="NCBI Taxonomy" id="46514"/>
    <lineage>
        <taxon>Eukaryota</taxon>
        <taxon>Metazoa</taxon>
        <taxon>Echinodermata</taxon>
        <taxon>Eleutherozoa</taxon>
        <taxon>Asterozoa</taxon>
        <taxon>Asteroidea</taxon>
        <taxon>Valvatacea</taxon>
        <taxon>Valvatida</taxon>
        <taxon>Asterinidae</taxon>
        <taxon>Patiria</taxon>
    </lineage>
</organism>
<dbReference type="GeneID" id="119745703"/>
<accession>A0A914BRA2</accession>
<dbReference type="InterPro" id="IPR006355">
    <property type="entry name" value="LHPP/HDHD2"/>
</dbReference>
<dbReference type="Pfam" id="PF13344">
    <property type="entry name" value="Hydrolase_6"/>
    <property type="match status" value="1"/>
</dbReference>
<dbReference type="RefSeq" id="XP_038078171.1">
    <property type="nucleotide sequence ID" value="XM_038222243.1"/>
</dbReference>
<dbReference type="InterPro" id="IPR036412">
    <property type="entry name" value="HAD-like_sf"/>
</dbReference>
<evidence type="ECO:0000256" key="5">
    <source>
        <dbReference type="ARBA" id="ARBA00039666"/>
    </source>
</evidence>
<dbReference type="InterPro" id="IPR006357">
    <property type="entry name" value="HAD-SF_hydro_IIA"/>
</dbReference>
<sequence>MMAVRAVLRAVLIDLSGTLHIEDTIVPGAVAALARLRSAPVKIKFVTNTTKESVSTLHQRLQKLGFDIGVGEIFSSLTAARNVVIEGALRPMLLLQEDAMRDFEGISIDSPNSVVVGLSPDNFNYATLNSAFRLVLDGAKLIAIHKARYFKRLDGLALGPGPFVEALEYASGTKASVVGKPEKTFFLEALRSLGCSPQDAVMIGDDARDDVHGAMAAGLQGILVKTGKYRHGDEDRIQPGATAVCRDFPEAVEHILSKML</sequence>
<dbReference type="CDD" id="cd07509">
    <property type="entry name" value="HAD_PPase"/>
    <property type="match status" value="1"/>
</dbReference>
<evidence type="ECO:0000256" key="2">
    <source>
        <dbReference type="ARBA" id="ARBA00007958"/>
    </source>
</evidence>
<dbReference type="NCBIfam" id="TIGR01460">
    <property type="entry name" value="HAD-SF-IIA"/>
    <property type="match status" value="1"/>
</dbReference>
<comment type="similarity">
    <text evidence="2">Belongs to the HAD-like hydrolase superfamily.</text>
</comment>
<evidence type="ECO:0000313" key="7">
    <source>
        <dbReference type="Proteomes" id="UP000887568"/>
    </source>
</evidence>
<comment type="cofactor">
    <cofactor evidence="1">
        <name>Mg(2+)</name>
        <dbReference type="ChEBI" id="CHEBI:18420"/>
    </cofactor>
</comment>
<evidence type="ECO:0000256" key="4">
    <source>
        <dbReference type="ARBA" id="ARBA00022842"/>
    </source>
</evidence>
<name>A0A914BRA2_PATMI</name>
<dbReference type="PANTHER" id="PTHR19288">
    <property type="entry name" value="4-NITROPHENYLPHOSPHATASE-RELATED"/>
    <property type="match status" value="1"/>
</dbReference>
<dbReference type="OMA" id="RKPIESW"/>
<dbReference type="AlphaFoldDB" id="A0A914BRA2"/>
<dbReference type="PANTHER" id="PTHR19288:SF46">
    <property type="entry name" value="HALOACID DEHALOGENASE-LIKE HYDROLASE DOMAIN-CONTAINING PROTEIN 2"/>
    <property type="match status" value="1"/>
</dbReference>
<protein>
    <recommendedName>
        <fullName evidence="5">Haloacid dehalogenase-like hydrolase domain-containing protein 2</fullName>
    </recommendedName>
</protein>
<reference evidence="6" key="1">
    <citation type="submission" date="2022-11" db="UniProtKB">
        <authorList>
            <consortium name="EnsemblMetazoa"/>
        </authorList>
    </citation>
    <scope>IDENTIFICATION</scope>
</reference>
<keyword evidence="7" id="KW-1185">Reference proteome</keyword>
<dbReference type="GO" id="GO:0016791">
    <property type="term" value="F:phosphatase activity"/>
    <property type="evidence" value="ECO:0007669"/>
    <property type="project" value="InterPro"/>
</dbReference>
<dbReference type="NCBIfam" id="TIGR01458">
    <property type="entry name" value="HAD-SF-IIA-hyp3"/>
    <property type="match status" value="1"/>
</dbReference>
<evidence type="ECO:0000256" key="3">
    <source>
        <dbReference type="ARBA" id="ARBA00022723"/>
    </source>
</evidence>
<dbReference type="FunFam" id="3.40.50.1000:FF:000060">
    <property type="entry name" value="Haloacid dehalogenase-like hydrolase domain-containing protein 2"/>
    <property type="match status" value="1"/>
</dbReference>
<dbReference type="Proteomes" id="UP000887568">
    <property type="component" value="Unplaced"/>
</dbReference>
<dbReference type="InterPro" id="IPR023214">
    <property type="entry name" value="HAD_sf"/>
</dbReference>
<evidence type="ECO:0000313" key="6">
    <source>
        <dbReference type="EnsemblMetazoa" id="XP_038078171.1"/>
    </source>
</evidence>
<keyword evidence="3" id="KW-0479">Metal-binding</keyword>
<evidence type="ECO:0000256" key="1">
    <source>
        <dbReference type="ARBA" id="ARBA00001946"/>
    </source>
</evidence>
<dbReference type="OrthoDB" id="426235at2759"/>
<keyword evidence="4" id="KW-0460">Magnesium</keyword>
<dbReference type="Gene3D" id="3.40.50.1000">
    <property type="entry name" value="HAD superfamily/HAD-like"/>
    <property type="match status" value="2"/>
</dbReference>
<dbReference type="SUPFAM" id="SSF56784">
    <property type="entry name" value="HAD-like"/>
    <property type="match status" value="1"/>
</dbReference>
<dbReference type="GO" id="GO:0046872">
    <property type="term" value="F:metal ion binding"/>
    <property type="evidence" value="ECO:0007669"/>
    <property type="project" value="UniProtKB-KW"/>
</dbReference>
<dbReference type="Pfam" id="PF13242">
    <property type="entry name" value="Hydrolase_like"/>
    <property type="match status" value="1"/>
</dbReference>